<organism evidence="1 2">
    <name type="scientific">[Clostridium] leptum</name>
    <dbReference type="NCBI Taxonomy" id="1535"/>
    <lineage>
        <taxon>Bacteria</taxon>
        <taxon>Bacillati</taxon>
        <taxon>Bacillota</taxon>
        <taxon>Clostridia</taxon>
        <taxon>Eubacteriales</taxon>
        <taxon>Oscillospiraceae</taxon>
        <taxon>Oscillospiraceae incertae sedis</taxon>
    </lineage>
</organism>
<dbReference type="EMBL" id="QRTC01000003">
    <property type="protein sequence ID" value="RGQ44166.1"/>
    <property type="molecule type" value="Genomic_DNA"/>
</dbReference>
<dbReference type="Proteomes" id="UP000284751">
    <property type="component" value="Unassembled WGS sequence"/>
</dbReference>
<dbReference type="InterPro" id="IPR024523">
    <property type="entry name" value="DUF3793"/>
</dbReference>
<evidence type="ECO:0000313" key="1">
    <source>
        <dbReference type="EMBL" id="RGQ44166.1"/>
    </source>
</evidence>
<sequence length="183" mass="21084">MLEEALVRYCAPTLAGLKSGSLFNYSYLSLDYLLERMNHWNERCWEKGVRMTVLSSGRGKSLVYVYRTDKLKQDWASPNISEFLESIGYDPRDPEQSIALLSRRIEEKGAFPHEIGLFLSYPFEDVIGFIENKGKNCKYCGCWKVYSDETACKKLFQKYKKCTSVYCDCFLRGVSILKLTVAA</sequence>
<dbReference type="Pfam" id="PF12672">
    <property type="entry name" value="DUF3793"/>
    <property type="match status" value="1"/>
</dbReference>
<gene>
    <name evidence="1" type="ORF">DWY99_01765</name>
</gene>
<accession>A0A412B0K7</accession>
<evidence type="ECO:0000313" key="2">
    <source>
        <dbReference type="Proteomes" id="UP000284751"/>
    </source>
</evidence>
<name>A0A412B0K7_9FIRM</name>
<protein>
    <submittedName>
        <fullName evidence="1">DUF3793 family protein</fullName>
    </submittedName>
</protein>
<comment type="caution">
    <text evidence="1">The sequence shown here is derived from an EMBL/GenBank/DDBJ whole genome shotgun (WGS) entry which is preliminary data.</text>
</comment>
<reference evidence="1 2" key="1">
    <citation type="submission" date="2018-08" db="EMBL/GenBank/DDBJ databases">
        <title>A genome reference for cultivated species of the human gut microbiota.</title>
        <authorList>
            <person name="Zou Y."/>
            <person name="Xue W."/>
            <person name="Luo G."/>
        </authorList>
    </citation>
    <scope>NUCLEOTIDE SEQUENCE [LARGE SCALE GENOMIC DNA]</scope>
    <source>
        <strain evidence="1 2">AF28-26</strain>
    </source>
</reference>
<dbReference type="AlphaFoldDB" id="A0A412B0K7"/>
<proteinExistence type="predicted"/>